<dbReference type="InterPro" id="IPR044144">
    <property type="entry name" value="SAF_UxaA/GarD"/>
</dbReference>
<dbReference type="GO" id="GO:0019698">
    <property type="term" value="P:D-galacturonate catabolic process"/>
    <property type="evidence" value="ECO:0007669"/>
    <property type="project" value="TreeGrafter"/>
</dbReference>
<dbReference type="InterPro" id="IPR052172">
    <property type="entry name" value="UxaA_altronate/galactarate_dh"/>
</dbReference>
<dbReference type="PANTHER" id="PTHR30536">
    <property type="entry name" value="ALTRONATE/GALACTARATE DEHYDRATASE"/>
    <property type="match status" value="1"/>
</dbReference>
<dbReference type="RefSeq" id="WP_094207851.1">
    <property type="nucleotide sequence ID" value="NZ_CP170999.1"/>
</dbReference>
<sequence length="98" mass="11127">MVKALLIHKDDNVAVVISQVKENDEVVYVDKDNNSHSIIANGSIPQYHKIAIRDIKENDYVVKYGEHIGLASCDIKAGDYVHTHNVKDNRENNKLKEK</sequence>
<dbReference type="SMART" id="SM00858">
    <property type="entry name" value="SAF"/>
    <property type="match status" value="1"/>
</dbReference>
<accession>A0A233VRQ0</accession>
<dbReference type="GO" id="GO:0016829">
    <property type="term" value="F:lyase activity"/>
    <property type="evidence" value="ECO:0007669"/>
    <property type="project" value="UniProtKB-KW"/>
</dbReference>
<gene>
    <name evidence="3" type="ORF">B9N55_00230</name>
</gene>
<proteinExistence type="predicted"/>
<comment type="caution">
    <text evidence="3">The sequence shown here is derived from an EMBL/GenBank/DDBJ whole genome shotgun (WGS) entry which is preliminary data.</text>
</comment>
<evidence type="ECO:0000256" key="1">
    <source>
        <dbReference type="ARBA" id="ARBA00023239"/>
    </source>
</evidence>
<keyword evidence="1" id="KW-0456">Lyase</keyword>
<name>A0A233VRQ0_FINMA</name>
<dbReference type="EMBL" id="NDYE01000001">
    <property type="protein sequence ID" value="OXZ35071.1"/>
    <property type="molecule type" value="Genomic_DNA"/>
</dbReference>
<dbReference type="Pfam" id="PF08666">
    <property type="entry name" value="SAF"/>
    <property type="match status" value="1"/>
</dbReference>
<organism evidence="3 4">
    <name type="scientific">Finegoldia magna</name>
    <name type="common">Peptostreptococcus magnus</name>
    <dbReference type="NCBI Taxonomy" id="1260"/>
    <lineage>
        <taxon>Bacteria</taxon>
        <taxon>Bacillati</taxon>
        <taxon>Bacillota</taxon>
        <taxon>Tissierellia</taxon>
        <taxon>Tissierellales</taxon>
        <taxon>Peptoniphilaceae</taxon>
        <taxon>Finegoldia</taxon>
    </lineage>
</organism>
<reference evidence="4" key="1">
    <citation type="submission" date="2017-04" db="EMBL/GenBank/DDBJ databases">
        <title>Finegoldia magna isolated from orthopedic joint implant-associated infections.</title>
        <authorList>
            <person name="Bjorklund S."/>
            <person name="Bruggemann H."/>
            <person name="Jensen A."/>
            <person name="Hellmark B."/>
            <person name="Soderquist B."/>
        </authorList>
    </citation>
    <scope>NUCLEOTIDE SEQUENCE [LARGE SCALE GENOMIC DNA]</scope>
    <source>
        <strain evidence="4">12T273</strain>
    </source>
</reference>
<evidence type="ECO:0000313" key="3">
    <source>
        <dbReference type="EMBL" id="OXZ35071.1"/>
    </source>
</evidence>
<protein>
    <recommendedName>
        <fullName evidence="2">SAF domain-containing protein</fullName>
    </recommendedName>
</protein>
<evidence type="ECO:0000313" key="4">
    <source>
        <dbReference type="Proteomes" id="UP000215546"/>
    </source>
</evidence>
<dbReference type="Proteomes" id="UP000215546">
    <property type="component" value="Unassembled WGS sequence"/>
</dbReference>
<dbReference type="PANTHER" id="PTHR30536:SF5">
    <property type="entry name" value="ALTRONATE DEHYDRATASE"/>
    <property type="match status" value="1"/>
</dbReference>
<evidence type="ECO:0000259" key="2">
    <source>
        <dbReference type="SMART" id="SM00858"/>
    </source>
</evidence>
<dbReference type="CDD" id="cd11613">
    <property type="entry name" value="SAF_AH_GD"/>
    <property type="match status" value="1"/>
</dbReference>
<dbReference type="Gene3D" id="2.30.130.110">
    <property type="match status" value="1"/>
</dbReference>
<feature type="domain" description="SAF" evidence="2">
    <location>
        <begin position="11"/>
        <end position="87"/>
    </location>
</feature>
<dbReference type="AlphaFoldDB" id="A0A233VRQ0"/>
<dbReference type="InterPro" id="IPR013974">
    <property type="entry name" value="SAF"/>
</dbReference>